<dbReference type="Proteomes" id="UP000243518">
    <property type="component" value="Unassembled WGS sequence"/>
</dbReference>
<sequence length="92" mass="10477">MQPIVHANTDTLSLRQLDELNALPKGTSFRLFRRCEQHLEEGRDFFYLPADEHKALINDLKASGQIYATTVNLVLLTRTGYARMQQITRGAS</sequence>
<gene>
    <name evidence="1" type="ORF">SAMN05216586_101760</name>
</gene>
<protein>
    <submittedName>
        <fullName evidence="1">ORF6N domain-containing protein</fullName>
    </submittedName>
</protein>
<dbReference type="RefSeq" id="WP_088273833.1">
    <property type="nucleotide sequence ID" value="NZ_FNVE01000001.1"/>
</dbReference>
<reference evidence="1 2" key="1">
    <citation type="submission" date="2016-10" db="EMBL/GenBank/DDBJ databases">
        <authorList>
            <person name="Varghese N."/>
            <person name="Submissions S."/>
        </authorList>
    </citation>
    <scope>NUCLEOTIDE SEQUENCE [LARGE SCALE GENOMIC DNA]</scope>
    <source>
        <strain evidence="1 2">CECT 8317</strain>
    </source>
</reference>
<keyword evidence="2" id="KW-1185">Reference proteome</keyword>
<evidence type="ECO:0000313" key="2">
    <source>
        <dbReference type="Proteomes" id="UP000243518"/>
    </source>
</evidence>
<organism evidence="1 2">
    <name type="scientific">Halopseudomonas aestusnigri</name>
    <dbReference type="NCBI Taxonomy" id="857252"/>
    <lineage>
        <taxon>Bacteria</taxon>
        <taxon>Pseudomonadati</taxon>
        <taxon>Pseudomonadota</taxon>
        <taxon>Gammaproteobacteria</taxon>
        <taxon>Pseudomonadales</taxon>
        <taxon>Pseudomonadaceae</taxon>
        <taxon>Halopseudomonas</taxon>
    </lineage>
</organism>
<dbReference type="AlphaFoldDB" id="A0AAQ1G4Y5"/>
<dbReference type="EMBL" id="FNVE01000001">
    <property type="protein sequence ID" value="SEF71790.1"/>
    <property type="molecule type" value="Genomic_DNA"/>
</dbReference>
<evidence type="ECO:0000313" key="1">
    <source>
        <dbReference type="EMBL" id="SEF71790.1"/>
    </source>
</evidence>
<comment type="caution">
    <text evidence="1">The sequence shown here is derived from an EMBL/GenBank/DDBJ whole genome shotgun (WGS) entry which is preliminary data.</text>
</comment>
<name>A0AAQ1G4Y5_9GAMM</name>
<proteinExistence type="predicted"/>
<accession>A0AAQ1G4Y5</accession>